<dbReference type="PANTHER" id="PTHR43785">
    <property type="entry name" value="GAMMA-GLUTAMYLPUTRESCINE SYNTHETASE"/>
    <property type="match status" value="1"/>
</dbReference>
<dbReference type="PANTHER" id="PTHR43785:SF12">
    <property type="entry name" value="TYPE-1 GLUTAMINE SYNTHETASE 2"/>
    <property type="match status" value="1"/>
</dbReference>
<evidence type="ECO:0000259" key="6">
    <source>
        <dbReference type="PROSITE" id="PS51987"/>
    </source>
</evidence>
<accession>A0A510DYY2</accession>
<dbReference type="GO" id="GO:0004356">
    <property type="term" value="F:glutamine synthetase activity"/>
    <property type="evidence" value="ECO:0007669"/>
    <property type="project" value="InterPro"/>
</dbReference>
<evidence type="ECO:0000256" key="3">
    <source>
        <dbReference type="ARBA" id="ARBA00022842"/>
    </source>
</evidence>
<dbReference type="EMBL" id="AP018929">
    <property type="protein sequence ID" value="BBG25160.1"/>
    <property type="molecule type" value="Genomic_DNA"/>
</dbReference>
<keyword evidence="3" id="KW-0460">Magnesium</keyword>
<sequence>MNVNELKRRGVNVVNFTWVGLDGYVRAKGAYIEHLEDMIKSGIGLTKAMFSFTPMDYISPLGSFGPQDQDVFLVPDVTTLTFTPPYASVICDLYDGDSPWFMDVRSRLRSVLQEVRKEGLEFMSGFEYEFYLVKDRKPFNDARCFDPQGMNEVVITKIVSSLKENGIDVLRVIKEYGPAQYEIDVSHRDSLRASDEFVMVKGIVKSEASNSGLEANFMPKPFNGLAGSGLHLNLSVWKENKNLFFSEGKLLSKFGMHFVGGILKHAKALTAIAAPTVNSYKRLRSGTWAPTKIAYGSNNKSAMIRIPTPYRGNQGNDSRLEYRVSDPSVNPYLVTLAVIAAGMDGVKEEIDPGLPVNENSYFKEDIPEIPRNLREALKELDKDVQLKRAVGERIVREFINVKMAEVEEYESRVTDWEYETYSKI</sequence>
<dbReference type="RefSeq" id="WP_054846083.1">
    <property type="nucleotide sequence ID" value="NZ_AP018929.1"/>
</dbReference>
<evidence type="ECO:0000313" key="9">
    <source>
        <dbReference type="Proteomes" id="UP000322983"/>
    </source>
</evidence>
<dbReference type="KEGG" id="step:IC006_2495"/>
<dbReference type="InterPro" id="IPR036651">
    <property type="entry name" value="Gln_synt_N_sf"/>
</dbReference>
<dbReference type="Pfam" id="PF00120">
    <property type="entry name" value="Gln-synt_C"/>
    <property type="match status" value="1"/>
</dbReference>
<organism evidence="8 10">
    <name type="scientific">Sulfuracidifex tepidarius</name>
    <dbReference type="NCBI Taxonomy" id="1294262"/>
    <lineage>
        <taxon>Archaea</taxon>
        <taxon>Thermoproteota</taxon>
        <taxon>Thermoprotei</taxon>
        <taxon>Sulfolobales</taxon>
        <taxon>Sulfolobaceae</taxon>
        <taxon>Sulfuracidifex</taxon>
    </lineage>
</organism>
<gene>
    <name evidence="7" type="ORF">IC006_2495</name>
    <name evidence="8" type="ORF">IC007_2506</name>
</gene>
<dbReference type="GO" id="GO:0006542">
    <property type="term" value="P:glutamine biosynthetic process"/>
    <property type="evidence" value="ECO:0007669"/>
    <property type="project" value="InterPro"/>
</dbReference>
<feature type="domain" description="GS catalytic" evidence="6">
    <location>
        <begin position="104"/>
        <end position="424"/>
    </location>
</feature>
<dbReference type="InterPro" id="IPR008146">
    <property type="entry name" value="Gln_synth_cat_dom"/>
</dbReference>
<dbReference type="STRING" id="1294262.GCA_001316085_01886"/>
<protein>
    <submittedName>
        <fullName evidence="8">Glutamine synthetase</fullName>
    </submittedName>
</protein>
<dbReference type="Proteomes" id="UP000322983">
    <property type="component" value="Chromosome"/>
</dbReference>
<comment type="cofactor">
    <cofactor evidence="1">
        <name>Mg(2+)</name>
        <dbReference type="ChEBI" id="CHEBI:18420"/>
    </cofactor>
</comment>
<evidence type="ECO:0000313" key="7">
    <source>
        <dbReference type="EMBL" id="BBG25160.1"/>
    </source>
</evidence>
<reference evidence="8 9" key="2">
    <citation type="journal article" date="2020" name="Int. J. Syst. Evol. Microbiol.">
        <title>Sulfuracidifex tepidarius gen. nov., sp. nov. and transfer of Sulfolobus metallicus Huber and Stetter 1992 to the genus Sulfuracidifex as Sulfuracidifex metallicus comb. nov.</title>
        <authorList>
            <person name="Itoh T."/>
            <person name="Miura T."/>
            <person name="Sakai H.D."/>
            <person name="Kato S."/>
            <person name="Ohkuma M."/>
            <person name="Takashina T."/>
        </authorList>
    </citation>
    <scope>NUCLEOTIDE SEQUENCE</scope>
    <source>
        <strain evidence="7 9">IC-006</strain>
        <strain evidence="8">IC-007</strain>
    </source>
</reference>
<proteinExistence type="inferred from homology"/>
<evidence type="ECO:0000313" key="8">
    <source>
        <dbReference type="EMBL" id="BBG27951.1"/>
    </source>
</evidence>
<evidence type="ECO:0000256" key="1">
    <source>
        <dbReference type="ARBA" id="ARBA00001946"/>
    </source>
</evidence>
<dbReference type="PROSITE" id="PS51987">
    <property type="entry name" value="GS_CATALYTIC"/>
    <property type="match status" value="1"/>
</dbReference>
<dbReference type="GeneID" id="41718786"/>
<dbReference type="EMBL" id="AP018930">
    <property type="protein sequence ID" value="BBG27951.1"/>
    <property type="molecule type" value="Genomic_DNA"/>
</dbReference>
<dbReference type="InterPro" id="IPR014746">
    <property type="entry name" value="Gln_synth/guanido_kin_cat_dom"/>
</dbReference>
<keyword evidence="2" id="KW-0436">Ligase</keyword>
<comment type="similarity">
    <text evidence="4 5">Belongs to the glutamine synthetase family.</text>
</comment>
<dbReference type="Gene3D" id="3.30.590.10">
    <property type="entry name" value="Glutamine synthetase/guanido kinase, catalytic domain"/>
    <property type="match status" value="1"/>
</dbReference>
<dbReference type="InterPro" id="IPR027303">
    <property type="entry name" value="Gln_synth_gly_rich_site"/>
</dbReference>
<evidence type="ECO:0000313" key="10">
    <source>
        <dbReference type="Proteomes" id="UP000325030"/>
    </source>
</evidence>
<evidence type="ECO:0000256" key="5">
    <source>
        <dbReference type="RuleBase" id="RU000384"/>
    </source>
</evidence>
<name>A0A510E5Y9_9CREN</name>
<dbReference type="SUPFAM" id="SSF55931">
    <property type="entry name" value="Glutamine synthetase/guanido kinase"/>
    <property type="match status" value="1"/>
</dbReference>
<dbReference type="PROSITE" id="PS00181">
    <property type="entry name" value="GLNA_ATP"/>
    <property type="match status" value="1"/>
</dbReference>
<dbReference type="SMART" id="SM01230">
    <property type="entry name" value="Gln-synt_C"/>
    <property type="match status" value="1"/>
</dbReference>
<dbReference type="SUPFAM" id="SSF54368">
    <property type="entry name" value="Glutamine synthetase, N-terminal domain"/>
    <property type="match status" value="1"/>
</dbReference>
<accession>A0A510E5Y9</accession>
<dbReference type="Gene3D" id="3.10.20.70">
    <property type="entry name" value="Glutamine synthetase, N-terminal domain"/>
    <property type="match status" value="1"/>
</dbReference>
<reference evidence="10" key="1">
    <citation type="submission" date="2018-09" db="EMBL/GenBank/DDBJ databases">
        <title>Complete Genome Sequencing of Sulfolobus sp. JCM 16834.</title>
        <authorList>
            <person name="Kato S."/>
            <person name="Itoh T."/>
            <person name="Ohkuma M."/>
        </authorList>
    </citation>
    <scope>NUCLEOTIDE SEQUENCE [LARGE SCALE GENOMIC DNA]</scope>
    <source>
        <strain evidence="10">IC-007</strain>
    </source>
</reference>
<evidence type="ECO:0000256" key="4">
    <source>
        <dbReference type="PROSITE-ProRule" id="PRU01331"/>
    </source>
</evidence>
<keyword evidence="9" id="KW-1185">Reference proteome</keyword>
<dbReference type="OrthoDB" id="36124at2157"/>
<dbReference type="Proteomes" id="UP000325030">
    <property type="component" value="Chromosome"/>
</dbReference>
<dbReference type="AlphaFoldDB" id="A0A510E5Y9"/>
<evidence type="ECO:0000256" key="2">
    <source>
        <dbReference type="ARBA" id="ARBA00022598"/>
    </source>
</evidence>